<feature type="transmembrane region" description="Helical" evidence="2">
    <location>
        <begin position="111"/>
        <end position="142"/>
    </location>
</feature>
<keyword evidence="2" id="KW-1133">Transmembrane helix</keyword>
<dbReference type="RefSeq" id="WP_233464613.1">
    <property type="nucleotide sequence ID" value="NZ_JACHKZ010000038.1"/>
</dbReference>
<organism evidence="4 5">
    <name type="scientific">Comamonas odontotermitis</name>
    <dbReference type="NCBI Taxonomy" id="379895"/>
    <lineage>
        <taxon>Bacteria</taxon>
        <taxon>Pseudomonadati</taxon>
        <taxon>Pseudomonadota</taxon>
        <taxon>Betaproteobacteria</taxon>
        <taxon>Burkholderiales</taxon>
        <taxon>Comamonadaceae</taxon>
        <taxon>Comamonas</taxon>
    </lineage>
</organism>
<dbReference type="EMBL" id="JACHKZ010000038">
    <property type="protein sequence ID" value="MBB6579780.1"/>
    <property type="molecule type" value="Genomic_DNA"/>
</dbReference>
<evidence type="ECO:0000256" key="2">
    <source>
        <dbReference type="SAM" id="Phobius"/>
    </source>
</evidence>
<dbReference type="Proteomes" id="UP000562492">
    <property type="component" value="Unassembled WGS sequence"/>
</dbReference>
<name>A0ABR6RKR9_9BURK</name>
<evidence type="ECO:0000313" key="5">
    <source>
        <dbReference type="Proteomes" id="UP000562492"/>
    </source>
</evidence>
<keyword evidence="2" id="KW-0812">Transmembrane</keyword>
<dbReference type="InterPro" id="IPR009936">
    <property type="entry name" value="DUF1468"/>
</dbReference>
<evidence type="ECO:0000256" key="1">
    <source>
        <dbReference type="SAM" id="MobiDB-lite"/>
    </source>
</evidence>
<gene>
    <name evidence="4" type="ORF">HNP33_003896</name>
</gene>
<sequence>MSPMADPQAAAGTAANHSQGAEPDFEHAHQPSTVAQLAVGIAVLVVAGLLSWGALHIPSQAGYSGVGPDFLPWLAACVLGLCGMWLCWEALSGGYRHLDAPDGAQHGDWGALVWVCAGLLINAALITTLGFIVSCTLCYAVATQGLRRASGQPHAGSAKTIGTDLFTGALISAPVFWTFTQFLAINLPGLTETGWL</sequence>
<feature type="transmembrane region" description="Helical" evidence="2">
    <location>
        <begin position="70"/>
        <end position="91"/>
    </location>
</feature>
<accession>A0ABR6RKR9</accession>
<proteinExistence type="predicted"/>
<protein>
    <submittedName>
        <fullName evidence="4">Tricarboxylic transport membrane protein</fullName>
    </submittedName>
</protein>
<reference evidence="4 5" key="1">
    <citation type="submission" date="2020-08" db="EMBL/GenBank/DDBJ databases">
        <title>Functional genomics of gut bacteria from endangered species of beetles.</title>
        <authorList>
            <person name="Carlos-Shanley C."/>
        </authorList>
    </citation>
    <scope>NUCLEOTIDE SEQUENCE [LARGE SCALE GENOMIC DNA]</scope>
    <source>
        <strain evidence="4 5">S00124</strain>
    </source>
</reference>
<evidence type="ECO:0000313" key="4">
    <source>
        <dbReference type="EMBL" id="MBB6579780.1"/>
    </source>
</evidence>
<feature type="transmembrane region" description="Helical" evidence="2">
    <location>
        <begin position="34"/>
        <end position="58"/>
    </location>
</feature>
<comment type="caution">
    <text evidence="4">The sequence shown here is derived from an EMBL/GenBank/DDBJ whole genome shotgun (WGS) entry which is preliminary data.</text>
</comment>
<dbReference type="Pfam" id="PF07331">
    <property type="entry name" value="TctB"/>
    <property type="match status" value="1"/>
</dbReference>
<keyword evidence="5" id="KW-1185">Reference proteome</keyword>
<keyword evidence="2" id="KW-0472">Membrane</keyword>
<evidence type="ECO:0000259" key="3">
    <source>
        <dbReference type="Pfam" id="PF07331"/>
    </source>
</evidence>
<feature type="region of interest" description="Disordered" evidence="1">
    <location>
        <begin position="1"/>
        <end position="26"/>
    </location>
</feature>
<feature type="domain" description="DUF1468" evidence="3">
    <location>
        <begin position="38"/>
        <end position="188"/>
    </location>
</feature>